<sequence>TGSLTVLRRTNSRKAGSGSSHTSSLSIDSIDSYASADLGTDKLPPADTSEALHACSLRLRNLVRRLEKDELNKDDMKKNLEYAASVLETVYVDET</sequence>
<feature type="compositionally biased region" description="Low complexity" evidence="1">
    <location>
        <begin position="13"/>
        <end position="26"/>
    </location>
</feature>
<keyword evidence="3" id="KW-1185">Reference proteome</keyword>
<comment type="caution">
    <text evidence="2">The sequence shown here is derived from an EMBL/GenBank/DDBJ whole genome shotgun (WGS) entry which is preliminary data.</text>
</comment>
<protein>
    <submittedName>
        <fullName evidence="2">Uncharacterized protein</fullName>
    </submittedName>
</protein>
<feature type="non-terminal residue" evidence="2">
    <location>
        <position position="1"/>
    </location>
</feature>
<gene>
    <name evidence="2" type="ORF">CUNI_LOCUS12545</name>
</gene>
<proteinExistence type="predicted"/>
<evidence type="ECO:0000313" key="2">
    <source>
        <dbReference type="EMBL" id="CAG5126987.1"/>
    </source>
</evidence>
<reference evidence="2" key="1">
    <citation type="submission" date="2021-04" db="EMBL/GenBank/DDBJ databases">
        <authorList>
            <consortium name="Molecular Ecology Group"/>
        </authorList>
    </citation>
    <scope>NUCLEOTIDE SEQUENCE</scope>
</reference>
<accession>A0A8S3ZBP1</accession>
<evidence type="ECO:0000313" key="3">
    <source>
        <dbReference type="Proteomes" id="UP000678393"/>
    </source>
</evidence>
<evidence type="ECO:0000256" key="1">
    <source>
        <dbReference type="SAM" id="MobiDB-lite"/>
    </source>
</evidence>
<name>A0A8S3ZBP1_9EUPU</name>
<feature type="non-terminal residue" evidence="2">
    <location>
        <position position="95"/>
    </location>
</feature>
<dbReference type="Proteomes" id="UP000678393">
    <property type="component" value="Unassembled WGS sequence"/>
</dbReference>
<feature type="region of interest" description="Disordered" evidence="1">
    <location>
        <begin position="1"/>
        <end position="26"/>
    </location>
</feature>
<dbReference type="EMBL" id="CAJHNH020002524">
    <property type="protein sequence ID" value="CAG5126987.1"/>
    <property type="molecule type" value="Genomic_DNA"/>
</dbReference>
<dbReference type="OrthoDB" id="189220at2759"/>
<dbReference type="AlphaFoldDB" id="A0A8S3ZBP1"/>
<organism evidence="2 3">
    <name type="scientific">Candidula unifasciata</name>
    <dbReference type="NCBI Taxonomy" id="100452"/>
    <lineage>
        <taxon>Eukaryota</taxon>
        <taxon>Metazoa</taxon>
        <taxon>Spiralia</taxon>
        <taxon>Lophotrochozoa</taxon>
        <taxon>Mollusca</taxon>
        <taxon>Gastropoda</taxon>
        <taxon>Heterobranchia</taxon>
        <taxon>Euthyneura</taxon>
        <taxon>Panpulmonata</taxon>
        <taxon>Eupulmonata</taxon>
        <taxon>Stylommatophora</taxon>
        <taxon>Helicina</taxon>
        <taxon>Helicoidea</taxon>
        <taxon>Geomitridae</taxon>
        <taxon>Candidula</taxon>
    </lineage>
</organism>